<organism evidence="1 2">
    <name type="scientific">Bacteroides cellulosilyticus</name>
    <dbReference type="NCBI Taxonomy" id="246787"/>
    <lineage>
        <taxon>Bacteria</taxon>
        <taxon>Pseudomonadati</taxon>
        <taxon>Bacteroidota</taxon>
        <taxon>Bacteroidia</taxon>
        <taxon>Bacteroidales</taxon>
        <taxon>Bacteroidaceae</taxon>
        <taxon>Bacteroides</taxon>
    </lineage>
</organism>
<dbReference type="KEGG" id="bcel:BcellWH2_00035"/>
<protein>
    <submittedName>
        <fullName evidence="1">Uncharacterized protein</fullName>
    </submittedName>
</protein>
<gene>
    <name evidence="1" type="ORF">BcellWH2_00035</name>
</gene>
<dbReference type="AlphaFoldDB" id="A0A0P0G0P8"/>
<dbReference type="EMBL" id="CP012801">
    <property type="protein sequence ID" value="ALJ57312.1"/>
    <property type="molecule type" value="Genomic_DNA"/>
</dbReference>
<accession>A0A0P0G0P8</accession>
<dbReference type="PATRIC" id="fig|246787.4.peg.36"/>
<evidence type="ECO:0000313" key="2">
    <source>
        <dbReference type="Proteomes" id="UP000061809"/>
    </source>
</evidence>
<evidence type="ECO:0000313" key="1">
    <source>
        <dbReference type="EMBL" id="ALJ57312.1"/>
    </source>
</evidence>
<sequence length="162" mass="17553">MGKLSEAAIVNSINSEYVLLTDSNGLPVRISKNNLAEAVRNVMSEATTEKNGLKPANEVRMEKRLSASNSLIIFEPEISTNPKSTSLLISVAASGGGVMSHYLMSINRASESMKKPTIILNRIGGSSSSNVPKFKLWADENTGAFKVILERIQYTVGVYAKF</sequence>
<dbReference type="Proteomes" id="UP000061809">
    <property type="component" value="Chromosome"/>
</dbReference>
<name>A0A0P0G0P8_9BACE</name>
<reference evidence="1 2" key="1">
    <citation type="journal article" date="2015" name="Science">
        <title>Genetic determinants of in vivo fitness and diet responsiveness in multiple human gut Bacteroides.</title>
        <authorList>
            <person name="Wu M."/>
            <person name="McNulty N.P."/>
            <person name="Rodionov D.A."/>
            <person name="Khoroshkin M.S."/>
            <person name="Griffin N.W."/>
            <person name="Cheng J."/>
            <person name="Latreille P."/>
            <person name="Kerstetter R.A."/>
            <person name="Terrapon N."/>
            <person name="Henrissat B."/>
            <person name="Osterman A.L."/>
            <person name="Gordon J.I."/>
        </authorList>
    </citation>
    <scope>NUCLEOTIDE SEQUENCE [LARGE SCALE GENOMIC DNA]</scope>
    <source>
        <strain evidence="1 2">WH2</strain>
    </source>
</reference>
<proteinExistence type="predicted"/>
<dbReference type="RefSeq" id="WP_060550555.1">
    <property type="nucleotide sequence ID" value="NZ_CP012801.1"/>
</dbReference>